<feature type="compositionally biased region" description="Basic residues" evidence="2">
    <location>
        <begin position="53"/>
        <end position="68"/>
    </location>
</feature>
<feature type="region of interest" description="Disordered" evidence="2">
    <location>
        <begin position="51"/>
        <end position="73"/>
    </location>
</feature>
<keyword evidence="1" id="KW-0175">Coiled coil</keyword>
<dbReference type="CDD" id="cd22788">
    <property type="entry name" value="BBK32_C"/>
    <property type="match status" value="1"/>
</dbReference>
<protein>
    <submittedName>
        <fullName evidence="3">Fibronectin binding protein</fullName>
    </submittedName>
</protein>
<feature type="compositionally biased region" description="Basic and acidic residues" evidence="2">
    <location>
        <begin position="109"/>
        <end position="128"/>
    </location>
</feature>
<evidence type="ECO:0000256" key="2">
    <source>
        <dbReference type="SAM" id="MobiDB-lite"/>
    </source>
</evidence>
<evidence type="ECO:0000256" key="1">
    <source>
        <dbReference type="SAM" id="Coils"/>
    </source>
</evidence>
<feature type="compositionally biased region" description="Low complexity" evidence="2">
    <location>
        <begin position="131"/>
        <end position="141"/>
    </location>
</feature>
<dbReference type="EMBL" id="FJ804148">
    <property type="protein sequence ID" value="ACO05729.1"/>
    <property type="molecule type" value="Genomic_DNA"/>
</dbReference>
<dbReference type="AlphaFoldDB" id="C1K8Z0"/>
<accession>C1K8Z0</accession>
<feature type="coiled-coil region" evidence="1">
    <location>
        <begin position="258"/>
        <end position="328"/>
    </location>
</feature>
<name>C1K8Z0_BORGR</name>
<proteinExistence type="predicted"/>
<organism evidence="3">
    <name type="scientific">Borreliella garinii</name>
    <name type="common">Borrelia garinii</name>
    <dbReference type="NCBI Taxonomy" id="29519"/>
    <lineage>
        <taxon>Bacteria</taxon>
        <taxon>Pseudomonadati</taxon>
        <taxon>Spirochaetota</taxon>
        <taxon>Spirochaetia</taxon>
        <taxon>Spirochaetales</taxon>
        <taxon>Borreliaceae</taxon>
        <taxon>Borreliella</taxon>
    </lineage>
</organism>
<dbReference type="PROSITE" id="PS51257">
    <property type="entry name" value="PROKAR_LIPOPROTEIN"/>
    <property type="match status" value="1"/>
</dbReference>
<reference evidence="3" key="1">
    <citation type="submission" date="2009-03" db="EMBL/GenBank/DDBJ databases">
        <title>Characterization of fibronectin-binding capacities of BBK32 proteins from Borrelia burgdorferi sensu lato strains B31 and PHei.</title>
        <authorList>
            <person name="Gao J."/>
            <person name="Schulte-Spechtel U."/>
            <person name="Wilske B."/>
            <person name="Fingerle V."/>
        </authorList>
    </citation>
    <scope>NUCLEOTIDE SEQUENCE</scope>
    <source>
        <strain evidence="3">PHei</strain>
    </source>
</reference>
<evidence type="ECO:0000313" key="3">
    <source>
        <dbReference type="EMBL" id="ACO05729.1"/>
    </source>
</evidence>
<feature type="region of interest" description="Disordered" evidence="2">
    <location>
        <begin position="109"/>
        <end position="141"/>
    </location>
</feature>
<sequence length="360" mass="41583">MKKVKSKYLALGLLFGFISCDLFIRYEMKEESPGLFDKGNSILETSEESIKKPMNKKGKGKIARKNGKSKVSGKEPFIHSFKRDAANKSNFLQKNVMLEEESLKTELLKEQSETRKEKIQKQQDEYKGMTKGSLNSLSGESGELKETIESNEIDITIDSDLRPKSSLQDIAGSNSISYTDEIEEEDYARYYLDEDDEDDEYYEDDYEEIRLSNRYQSYLEGVKYNVDSAINTINKIYDTYTLFSTKLTQMYSTRLDNLAKAKAKEEAAKFTKEDLEKNFKTLLNYIQVSVKTATNFVYINEMHAKRKLENIEAKIKTLIAKIKEKSNLYSAYKAIVSSILLMRDSLKEVQYAIDKNGVWY</sequence>